<protein>
    <submittedName>
        <fullName evidence="2">Uncharacterized protein</fullName>
    </submittedName>
</protein>
<accession>A0ABQ3WW54</accession>
<sequence length="206" mass="22403">MLRAGIWRSIDLVFTIVDLATLLVAICAVIVSLYALRVAKQNADAADEAASHSARSADAAKDSADSARQVLGIEASRAHEGHRPARPGVGAFEYHKNTRTHTQDRFFTFHVDKTYRVKGVAIIGAGRSPLSVPLVAEAGEVRVYVDTMDKPAAERLHFQFWPPAEGDPGEAWSCPCGANCDSEAPAHWEWTVAVPPPKKRNVVYAM</sequence>
<keyword evidence="1" id="KW-1133">Transmembrane helix</keyword>
<feature type="transmembrane region" description="Helical" evidence="1">
    <location>
        <begin position="12"/>
        <end position="36"/>
    </location>
</feature>
<dbReference type="EMBL" id="BOMF01000148">
    <property type="protein sequence ID" value="GID50381.1"/>
    <property type="molecule type" value="Genomic_DNA"/>
</dbReference>
<evidence type="ECO:0000256" key="1">
    <source>
        <dbReference type="SAM" id="Phobius"/>
    </source>
</evidence>
<organism evidence="2">
    <name type="scientific">Actinoplanes campanulatus</name>
    <dbReference type="NCBI Taxonomy" id="113559"/>
    <lineage>
        <taxon>Bacteria</taxon>
        <taxon>Bacillati</taxon>
        <taxon>Actinomycetota</taxon>
        <taxon>Actinomycetes</taxon>
        <taxon>Micromonosporales</taxon>
        <taxon>Micromonosporaceae</taxon>
        <taxon>Actinoplanes</taxon>
    </lineage>
</organism>
<comment type="caution">
    <text evidence="2">The sequence shown here is derived from an EMBL/GenBank/DDBJ whole genome shotgun (WGS) entry which is preliminary data.</text>
</comment>
<evidence type="ECO:0000313" key="2">
    <source>
        <dbReference type="EMBL" id="GID50381.1"/>
    </source>
</evidence>
<gene>
    <name evidence="2" type="ORF">Aca07nite_76560</name>
</gene>
<keyword evidence="1" id="KW-0812">Transmembrane</keyword>
<keyword evidence="1" id="KW-0472">Membrane</keyword>
<proteinExistence type="predicted"/>
<reference evidence="2" key="1">
    <citation type="submission" date="2021-01" db="EMBL/GenBank/DDBJ databases">
        <title>Whole genome shotgun sequence of Actinoplanes capillaceus NBRC 16408.</title>
        <authorList>
            <person name="Komaki H."/>
            <person name="Tamura T."/>
        </authorList>
    </citation>
    <scope>NUCLEOTIDE SEQUENCE [LARGE SCALE GENOMIC DNA]</scope>
    <source>
        <strain evidence="2">NBRC 16408</strain>
    </source>
</reference>
<name>A0ABQ3WW54_9ACTN</name>